<protein>
    <recommendedName>
        <fullName evidence="3">ESX-1 secretion-associated protein</fullName>
    </recommendedName>
</protein>
<dbReference type="AlphaFoldDB" id="A0A075V8M3"/>
<proteinExistence type="predicted"/>
<evidence type="ECO:0000313" key="1">
    <source>
        <dbReference type="EMBL" id="AIG79205.1"/>
    </source>
</evidence>
<gene>
    <name evidence="1" type="ORF">AJAP_31955</name>
</gene>
<evidence type="ECO:0008006" key="3">
    <source>
        <dbReference type="Google" id="ProtNLM"/>
    </source>
</evidence>
<accession>A0A075V8M3</accession>
<dbReference type="HOGENOM" id="CLU_2244281_0_0_11"/>
<name>A0A075V8M3_9PSEU</name>
<dbReference type="RefSeq" id="WP_038518188.1">
    <property type="nucleotide sequence ID" value="NZ_CP008953.1"/>
</dbReference>
<reference evidence="1 2" key="1">
    <citation type="journal article" date="2014" name="J. Biotechnol.">
        <title>Complete genome sequence of the actinobacterium Amycolatopsis japonica MG417-CF17(T) (=DSM 44213T) producing (S,S)-N,N'-ethylenediaminedisuccinic acid.</title>
        <authorList>
            <person name="Stegmann E."/>
            <person name="Albersmeier A."/>
            <person name="Spohn M."/>
            <person name="Gert H."/>
            <person name="Weber T."/>
            <person name="Wohlleben W."/>
            <person name="Kalinowski J."/>
            <person name="Ruckert C."/>
        </authorList>
    </citation>
    <scope>NUCLEOTIDE SEQUENCE [LARGE SCALE GENOMIC DNA]</scope>
    <source>
        <strain evidence="2">MG417-CF17 (DSM 44213)</strain>
    </source>
</reference>
<evidence type="ECO:0000313" key="2">
    <source>
        <dbReference type="Proteomes" id="UP000028492"/>
    </source>
</evidence>
<dbReference type="STRING" id="208439.AJAP_31955"/>
<keyword evidence="2" id="KW-1185">Reference proteome</keyword>
<organism evidence="1 2">
    <name type="scientific">Amycolatopsis japonica</name>
    <dbReference type="NCBI Taxonomy" id="208439"/>
    <lineage>
        <taxon>Bacteria</taxon>
        <taxon>Bacillati</taxon>
        <taxon>Actinomycetota</taxon>
        <taxon>Actinomycetes</taxon>
        <taxon>Pseudonocardiales</taxon>
        <taxon>Pseudonocardiaceae</taxon>
        <taxon>Amycolatopsis</taxon>
        <taxon>Amycolatopsis japonica group</taxon>
    </lineage>
</organism>
<dbReference type="KEGG" id="aja:AJAP_31955"/>
<dbReference type="Proteomes" id="UP000028492">
    <property type="component" value="Chromosome"/>
</dbReference>
<sequence length="104" mass="10728">MTRRFDPEQIAALAKKVGGLKEGYTGTGKDLGDGDPGAAFGDLKNAASTGTTMKGFHRGVNAELAAAAKLVDAASNALANAAQRMRNDEAAGVDTLRGHARERD</sequence>
<dbReference type="EMBL" id="CP008953">
    <property type="protein sequence ID" value="AIG79205.1"/>
    <property type="molecule type" value="Genomic_DNA"/>
</dbReference>